<proteinExistence type="predicted"/>
<feature type="region of interest" description="Disordered" evidence="1">
    <location>
        <begin position="60"/>
        <end position="82"/>
    </location>
</feature>
<name>A0A2T6B964_9RHOB</name>
<feature type="compositionally biased region" description="Polar residues" evidence="1">
    <location>
        <begin position="72"/>
        <end position="82"/>
    </location>
</feature>
<protein>
    <submittedName>
        <fullName evidence="2">Uncharacterized protein</fullName>
    </submittedName>
</protein>
<sequence length="212" mass="23643">MRERAYLIAESGRPKEILEAWRTAWYEAELRLSELMSRFGADGCFRFGFEKPSHFRFPGNRVPDGWTRPGPNGSSRPKRTNTTDQALIDALPWRQDLARTVQDAFSLPHGLSYEGPDGKGTRFLTTGGPNPFSACWTSRPDGIAEVILITPDYEAAARVKGEIRWLPEGSSPSTPDGFRRVTEAEVDLIFAQAKVDRERSVKTEEAPAMSGP</sequence>
<dbReference type="OrthoDB" id="9995201at2"/>
<evidence type="ECO:0000256" key="1">
    <source>
        <dbReference type="SAM" id="MobiDB-lite"/>
    </source>
</evidence>
<accession>A0A2T6B964</accession>
<dbReference type="RefSeq" id="WP_108128031.1">
    <property type="nucleotide sequence ID" value="NZ_QBKP01000002.1"/>
</dbReference>
<evidence type="ECO:0000313" key="3">
    <source>
        <dbReference type="Proteomes" id="UP000244224"/>
    </source>
</evidence>
<reference evidence="2 3" key="1">
    <citation type="submission" date="2018-04" db="EMBL/GenBank/DDBJ databases">
        <title>Genomic Encyclopedia of Archaeal and Bacterial Type Strains, Phase II (KMG-II): from individual species to whole genera.</title>
        <authorList>
            <person name="Goeker M."/>
        </authorList>
    </citation>
    <scope>NUCLEOTIDE SEQUENCE [LARGE SCALE GENOMIC DNA]</scope>
    <source>
        <strain evidence="2 3">DSM 21823</strain>
    </source>
</reference>
<comment type="caution">
    <text evidence="2">The sequence shown here is derived from an EMBL/GenBank/DDBJ whole genome shotgun (WGS) entry which is preliminary data.</text>
</comment>
<evidence type="ECO:0000313" key="2">
    <source>
        <dbReference type="EMBL" id="PTX52621.1"/>
    </source>
</evidence>
<gene>
    <name evidence="2" type="ORF">C8N34_102409</name>
</gene>
<dbReference type="EMBL" id="QBKP01000002">
    <property type="protein sequence ID" value="PTX52621.1"/>
    <property type="molecule type" value="Genomic_DNA"/>
</dbReference>
<dbReference type="Proteomes" id="UP000244224">
    <property type="component" value="Unassembled WGS sequence"/>
</dbReference>
<keyword evidence="3" id="KW-1185">Reference proteome</keyword>
<organism evidence="2 3">
    <name type="scientific">Gemmobacter caeni</name>
    <dbReference type="NCBI Taxonomy" id="589035"/>
    <lineage>
        <taxon>Bacteria</taxon>
        <taxon>Pseudomonadati</taxon>
        <taxon>Pseudomonadota</taxon>
        <taxon>Alphaproteobacteria</taxon>
        <taxon>Rhodobacterales</taxon>
        <taxon>Paracoccaceae</taxon>
        <taxon>Gemmobacter</taxon>
    </lineage>
</organism>
<dbReference type="AlphaFoldDB" id="A0A2T6B964"/>